<evidence type="ECO:0000256" key="4">
    <source>
        <dbReference type="SAM" id="MobiDB-lite"/>
    </source>
</evidence>
<dbReference type="InterPro" id="IPR005000">
    <property type="entry name" value="Aldolase/citrate-lyase_domain"/>
</dbReference>
<dbReference type="GO" id="GO:0016832">
    <property type="term" value="F:aldehyde-lyase activity"/>
    <property type="evidence" value="ECO:0007669"/>
    <property type="project" value="TreeGrafter"/>
</dbReference>
<feature type="domain" description="HpcH/HpaI aldolase/citrate lyase" evidence="5">
    <location>
        <begin position="20"/>
        <end position="243"/>
    </location>
</feature>
<dbReference type="GO" id="GO:0005737">
    <property type="term" value="C:cytoplasm"/>
    <property type="evidence" value="ECO:0007669"/>
    <property type="project" value="TreeGrafter"/>
</dbReference>
<evidence type="ECO:0000313" key="6">
    <source>
        <dbReference type="EMBL" id="SVA22579.1"/>
    </source>
</evidence>
<keyword evidence="3" id="KW-0456">Lyase</keyword>
<dbReference type="Pfam" id="PF03328">
    <property type="entry name" value="HpcH_HpaI"/>
    <property type="match status" value="1"/>
</dbReference>
<evidence type="ECO:0000256" key="2">
    <source>
        <dbReference type="ARBA" id="ARBA00022723"/>
    </source>
</evidence>
<evidence type="ECO:0000259" key="5">
    <source>
        <dbReference type="Pfam" id="PF03328"/>
    </source>
</evidence>
<dbReference type="GO" id="GO:0046872">
    <property type="term" value="F:metal ion binding"/>
    <property type="evidence" value="ECO:0007669"/>
    <property type="project" value="UniProtKB-KW"/>
</dbReference>
<evidence type="ECO:0000256" key="3">
    <source>
        <dbReference type="ARBA" id="ARBA00023239"/>
    </source>
</evidence>
<name>A0A381U396_9ZZZZ</name>
<reference evidence="6" key="1">
    <citation type="submission" date="2018-05" db="EMBL/GenBank/DDBJ databases">
        <authorList>
            <person name="Lanie J.A."/>
            <person name="Ng W.-L."/>
            <person name="Kazmierczak K.M."/>
            <person name="Andrzejewski T.M."/>
            <person name="Davidsen T.M."/>
            <person name="Wayne K.J."/>
            <person name="Tettelin H."/>
            <person name="Glass J.I."/>
            <person name="Rusch D."/>
            <person name="Podicherti R."/>
            <person name="Tsui H.-C.T."/>
            <person name="Winkler M.E."/>
        </authorList>
    </citation>
    <scope>NUCLEOTIDE SEQUENCE</scope>
</reference>
<dbReference type="AlphaFoldDB" id="A0A381U396"/>
<evidence type="ECO:0000256" key="1">
    <source>
        <dbReference type="ARBA" id="ARBA00005568"/>
    </source>
</evidence>
<dbReference type="PANTHER" id="PTHR30502">
    <property type="entry name" value="2-KETO-3-DEOXY-L-RHAMNONATE ALDOLASE"/>
    <property type="match status" value="1"/>
</dbReference>
<dbReference type="Gene3D" id="3.20.20.60">
    <property type="entry name" value="Phosphoenolpyruvate-binding domains"/>
    <property type="match status" value="1"/>
</dbReference>
<dbReference type="InterPro" id="IPR015813">
    <property type="entry name" value="Pyrv/PenolPyrv_kinase-like_dom"/>
</dbReference>
<comment type="similarity">
    <text evidence="1">Belongs to the HpcH/HpaI aldolase family.</text>
</comment>
<feature type="region of interest" description="Disordered" evidence="4">
    <location>
        <begin position="257"/>
        <end position="281"/>
    </location>
</feature>
<dbReference type="InterPro" id="IPR040442">
    <property type="entry name" value="Pyrv_kinase-like_dom_sf"/>
</dbReference>
<dbReference type="SUPFAM" id="SSF51621">
    <property type="entry name" value="Phosphoenolpyruvate/pyruvate domain"/>
    <property type="match status" value="1"/>
</dbReference>
<accession>A0A381U396</accession>
<keyword evidence="2" id="KW-0479">Metal-binding</keyword>
<organism evidence="6">
    <name type="scientific">marine metagenome</name>
    <dbReference type="NCBI Taxonomy" id="408172"/>
    <lineage>
        <taxon>unclassified sequences</taxon>
        <taxon>metagenomes</taxon>
        <taxon>ecological metagenomes</taxon>
    </lineage>
</organism>
<protein>
    <recommendedName>
        <fullName evidence="5">HpcH/HpaI aldolase/citrate lyase domain-containing protein</fullName>
    </recommendedName>
</protein>
<dbReference type="InterPro" id="IPR050251">
    <property type="entry name" value="HpcH-HpaI_aldolase"/>
</dbReference>
<dbReference type="EMBL" id="UINC01005635">
    <property type="protein sequence ID" value="SVA22579.1"/>
    <property type="molecule type" value="Genomic_DNA"/>
</dbReference>
<dbReference type="PANTHER" id="PTHR30502:SF0">
    <property type="entry name" value="PHOSPHOENOLPYRUVATE CARBOXYLASE FAMILY PROTEIN"/>
    <property type="match status" value="1"/>
</dbReference>
<sequence>MKVKALQKLRQKLNQNEPIYGLWVTLESASITEMAVALGLDWVVIDAEHGHLDWKDINSHIRAALRSDTVVLVRIAERSTILSKRALDIGADGIMIPWMEKVEEVEEAVRDCRYPPEGRRGIGGERATAWGQCLSEHAAEANENVLIVPLIESIAAIPNVATMCEVDGIDLFFFGPADFSSTAGFRGQWEGPGVAEQILSLKDTINAAGKHCGVVSTSNQNLTDRLDQGFRMLALGTDSGLLLRSLHQSLQEVGRDRLPATSLDPADGRVVSGSDAGKDNT</sequence>
<gene>
    <name evidence="6" type="ORF">METZ01_LOCUS75433</name>
</gene>
<proteinExistence type="inferred from homology"/>